<protein>
    <submittedName>
        <fullName evidence="1">Glyoxalase</fullName>
    </submittedName>
</protein>
<keyword evidence="2" id="KW-1185">Reference proteome</keyword>
<dbReference type="Proteomes" id="UP000664034">
    <property type="component" value="Unassembled WGS sequence"/>
</dbReference>
<gene>
    <name evidence="1" type="ORF">J2I47_03865</name>
</gene>
<accession>A0A939K035</accession>
<name>A0A939K035_9BACT</name>
<evidence type="ECO:0000313" key="2">
    <source>
        <dbReference type="Proteomes" id="UP000664034"/>
    </source>
</evidence>
<organism evidence="1 2">
    <name type="scientific">Fibrella rubiginis</name>
    <dbReference type="NCBI Taxonomy" id="2817060"/>
    <lineage>
        <taxon>Bacteria</taxon>
        <taxon>Pseudomonadati</taxon>
        <taxon>Bacteroidota</taxon>
        <taxon>Cytophagia</taxon>
        <taxon>Cytophagales</taxon>
        <taxon>Spirosomataceae</taxon>
        <taxon>Fibrella</taxon>
    </lineage>
</organism>
<sequence length="120" mass="13566">MEQSPEAFQNGTLRSILKLHNDLFTSLFRNYLVKRKQGGPDGRFARITQPEQVAYIDHTIRTDQKFKNLLVGTVVGQFTTAELSAFLADEAELTRRIVGMIIDRLSSQLTLLIRADQAAE</sequence>
<reference evidence="1" key="1">
    <citation type="submission" date="2021-03" db="EMBL/GenBank/DDBJ databases">
        <title>Fibrella sp. HMF5335 genome sequencing and assembly.</title>
        <authorList>
            <person name="Kang H."/>
            <person name="Kim H."/>
            <person name="Bae S."/>
            <person name="Joh K."/>
        </authorList>
    </citation>
    <scope>NUCLEOTIDE SEQUENCE</scope>
    <source>
        <strain evidence="1">HMF5335</strain>
    </source>
</reference>
<proteinExistence type="predicted"/>
<comment type="caution">
    <text evidence="1">The sequence shown here is derived from an EMBL/GenBank/DDBJ whole genome shotgun (WGS) entry which is preliminary data.</text>
</comment>
<dbReference type="EMBL" id="JAFMYV010000002">
    <property type="protein sequence ID" value="MBO0935677.1"/>
    <property type="molecule type" value="Genomic_DNA"/>
</dbReference>
<dbReference type="AlphaFoldDB" id="A0A939K035"/>
<evidence type="ECO:0000313" key="1">
    <source>
        <dbReference type="EMBL" id="MBO0935677.1"/>
    </source>
</evidence>